<dbReference type="EMBL" id="CP092427">
    <property type="protein sequence ID" value="ULP35351.1"/>
    <property type="molecule type" value="Genomic_DNA"/>
</dbReference>
<dbReference type="Proteomes" id="UP001140272">
    <property type="component" value="Unassembled WGS sequence"/>
</dbReference>
<proteinExistence type="predicted"/>
<evidence type="ECO:0000313" key="3">
    <source>
        <dbReference type="Proteomes" id="UP001055159"/>
    </source>
</evidence>
<dbReference type="Proteomes" id="UP001055159">
    <property type="component" value="Chromosome"/>
</dbReference>
<protein>
    <recommendedName>
        <fullName evidence="5">Xaa-Pro dipeptidase</fullName>
    </recommendedName>
</protein>
<evidence type="ECO:0000313" key="1">
    <source>
        <dbReference type="EMBL" id="MCV7072953.1"/>
    </source>
</evidence>
<accession>A0A9X3BJ07</accession>
<dbReference type="EMBL" id="JACKRN010000781">
    <property type="protein sequence ID" value="MCV7072953.1"/>
    <property type="molecule type" value="Genomic_DNA"/>
</dbReference>
<gene>
    <name evidence="1" type="ORF">H7H73_23995</name>
    <name evidence="2" type="ORF">MJO55_18955</name>
</gene>
<reference evidence="1" key="1">
    <citation type="submission" date="2020-07" db="EMBL/GenBank/DDBJ databases">
        <authorList>
            <person name="Pettersson B.M.F."/>
            <person name="Behra P.R.K."/>
            <person name="Ramesh M."/>
            <person name="Das S."/>
            <person name="Dasgupta S."/>
            <person name="Kirsebom L.A."/>
        </authorList>
    </citation>
    <scope>NUCLEOTIDE SEQUENCE</scope>
    <source>
        <strain evidence="1">DSM 45406</strain>
    </source>
</reference>
<dbReference type="RefSeq" id="WP_043411062.1">
    <property type="nucleotide sequence ID" value="NZ_CP092427.2"/>
</dbReference>
<sequence length="116" mass="12852">MSGAAATSTATLPPEFADLEEFSDWCLGSEPERYAKRLSSTMPEIQAFYDAVTARAEEAIAYCDKFPLDDLPEDVLNLMHLLYSMIQVSFPVECWKQPKVPDSGATSLDCDAEPRP</sequence>
<evidence type="ECO:0000313" key="2">
    <source>
        <dbReference type="EMBL" id="ULP35351.1"/>
    </source>
</evidence>
<keyword evidence="3" id="KW-1185">Reference proteome</keyword>
<dbReference type="AlphaFoldDB" id="A0A9X3BJ07"/>
<evidence type="ECO:0008006" key="5">
    <source>
        <dbReference type="Google" id="ProtNLM"/>
    </source>
</evidence>
<name>A0A9X3BJ07_9MYCO</name>
<organism evidence="1 4">
    <name type="scientific">Mycolicibacterium rufum</name>
    <dbReference type="NCBI Taxonomy" id="318424"/>
    <lineage>
        <taxon>Bacteria</taxon>
        <taxon>Bacillati</taxon>
        <taxon>Actinomycetota</taxon>
        <taxon>Actinomycetes</taxon>
        <taxon>Mycobacteriales</taxon>
        <taxon>Mycobacteriaceae</taxon>
        <taxon>Mycolicibacterium</taxon>
    </lineage>
</organism>
<evidence type="ECO:0000313" key="4">
    <source>
        <dbReference type="Proteomes" id="UP001140272"/>
    </source>
</evidence>
<reference evidence="1" key="2">
    <citation type="journal article" date="2022" name="BMC Genomics">
        <title>Comparative genome analysis of mycobacteria focusing on tRNA and non-coding RNA.</title>
        <authorList>
            <person name="Behra P.R.K."/>
            <person name="Pettersson B.M.F."/>
            <person name="Ramesh M."/>
            <person name="Das S."/>
            <person name="Dasgupta S."/>
            <person name="Kirsebom L.A."/>
        </authorList>
    </citation>
    <scope>NUCLEOTIDE SEQUENCE</scope>
    <source>
        <strain evidence="1">DSM 45406</strain>
    </source>
</reference>
<reference evidence="2" key="3">
    <citation type="submission" date="2022-08" db="EMBL/GenBank/DDBJ databases">
        <title>Whole genome sequencing of non-tuberculosis mycobacteria type-strains.</title>
        <authorList>
            <person name="Igarashi Y."/>
            <person name="Osugi A."/>
            <person name="Mitarai S."/>
        </authorList>
    </citation>
    <scope>NUCLEOTIDE SEQUENCE</scope>
    <source>
        <strain evidence="2">JCM 16372</strain>
    </source>
</reference>